<feature type="compositionally biased region" description="Polar residues" evidence="1">
    <location>
        <begin position="58"/>
        <end position="67"/>
    </location>
</feature>
<comment type="caution">
    <text evidence="2">The sequence shown here is derived from an EMBL/GenBank/DDBJ whole genome shotgun (WGS) entry which is preliminary data.</text>
</comment>
<proteinExistence type="predicted"/>
<reference evidence="2" key="2">
    <citation type="submission" date="2020-08" db="EMBL/GenBank/DDBJ databases">
        <title>Plant Genome Project.</title>
        <authorList>
            <person name="Zhang R.-G."/>
        </authorList>
    </citation>
    <scope>NUCLEOTIDE SEQUENCE</scope>
    <source>
        <strain evidence="2">Huo1</strain>
        <tissue evidence="2">Leaf</tissue>
    </source>
</reference>
<keyword evidence="3" id="KW-1185">Reference proteome</keyword>
<feature type="region of interest" description="Disordered" evidence="1">
    <location>
        <begin position="32"/>
        <end position="104"/>
    </location>
</feature>
<dbReference type="EMBL" id="PNBA02000020">
    <property type="protein sequence ID" value="KAG6390052.1"/>
    <property type="molecule type" value="Genomic_DNA"/>
</dbReference>
<protein>
    <submittedName>
        <fullName evidence="2">Uncharacterized protein</fullName>
    </submittedName>
</protein>
<dbReference type="AlphaFoldDB" id="A0A8X8W842"/>
<feature type="compositionally biased region" description="Acidic residues" evidence="1">
    <location>
        <begin position="80"/>
        <end position="104"/>
    </location>
</feature>
<dbReference type="Proteomes" id="UP000298416">
    <property type="component" value="Unassembled WGS sequence"/>
</dbReference>
<evidence type="ECO:0000313" key="2">
    <source>
        <dbReference type="EMBL" id="KAG6390052.1"/>
    </source>
</evidence>
<sequence length="104" mass="11084">MSMCDEGMEVLEDLFHSGKQSCGSMEVGKLKAAENVTDADVEGTSSSVRSERADEISNPKSSAQKSASIDKDLDVFLLGDLDDSDDDGPDDGNDDSDDDGFEKL</sequence>
<reference evidence="2" key="1">
    <citation type="submission" date="2018-01" db="EMBL/GenBank/DDBJ databases">
        <authorList>
            <person name="Mao J.F."/>
        </authorList>
    </citation>
    <scope>NUCLEOTIDE SEQUENCE</scope>
    <source>
        <strain evidence="2">Huo1</strain>
        <tissue evidence="2">Leaf</tissue>
    </source>
</reference>
<accession>A0A8X8W842</accession>
<name>A0A8X8W842_SALSN</name>
<evidence type="ECO:0000313" key="3">
    <source>
        <dbReference type="Proteomes" id="UP000298416"/>
    </source>
</evidence>
<gene>
    <name evidence="2" type="ORF">SASPL_151530</name>
</gene>
<evidence type="ECO:0000256" key="1">
    <source>
        <dbReference type="SAM" id="MobiDB-lite"/>
    </source>
</evidence>
<organism evidence="2">
    <name type="scientific">Salvia splendens</name>
    <name type="common">Scarlet sage</name>
    <dbReference type="NCBI Taxonomy" id="180675"/>
    <lineage>
        <taxon>Eukaryota</taxon>
        <taxon>Viridiplantae</taxon>
        <taxon>Streptophyta</taxon>
        <taxon>Embryophyta</taxon>
        <taxon>Tracheophyta</taxon>
        <taxon>Spermatophyta</taxon>
        <taxon>Magnoliopsida</taxon>
        <taxon>eudicotyledons</taxon>
        <taxon>Gunneridae</taxon>
        <taxon>Pentapetalae</taxon>
        <taxon>asterids</taxon>
        <taxon>lamiids</taxon>
        <taxon>Lamiales</taxon>
        <taxon>Lamiaceae</taxon>
        <taxon>Nepetoideae</taxon>
        <taxon>Mentheae</taxon>
        <taxon>Salviinae</taxon>
        <taxon>Salvia</taxon>
        <taxon>Salvia subgen. Calosphace</taxon>
        <taxon>core Calosphace</taxon>
    </lineage>
</organism>